<dbReference type="Proteomes" id="UP001152622">
    <property type="component" value="Chromosome 12"/>
</dbReference>
<name>A0A9Q1ETI9_SYNKA</name>
<organism evidence="2 3">
    <name type="scientific">Synaphobranchus kaupii</name>
    <name type="common">Kaup's arrowtooth eel</name>
    <dbReference type="NCBI Taxonomy" id="118154"/>
    <lineage>
        <taxon>Eukaryota</taxon>
        <taxon>Metazoa</taxon>
        <taxon>Chordata</taxon>
        <taxon>Craniata</taxon>
        <taxon>Vertebrata</taxon>
        <taxon>Euteleostomi</taxon>
        <taxon>Actinopterygii</taxon>
        <taxon>Neopterygii</taxon>
        <taxon>Teleostei</taxon>
        <taxon>Anguilliformes</taxon>
        <taxon>Synaphobranchidae</taxon>
        <taxon>Synaphobranchus</taxon>
    </lineage>
</organism>
<comment type="caution">
    <text evidence="2">The sequence shown here is derived from an EMBL/GenBank/DDBJ whole genome shotgun (WGS) entry which is preliminary data.</text>
</comment>
<feature type="region of interest" description="Disordered" evidence="1">
    <location>
        <begin position="61"/>
        <end position="86"/>
    </location>
</feature>
<feature type="region of interest" description="Disordered" evidence="1">
    <location>
        <begin position="1"/>
        <end position="45"/>
    </location>
</feature>
<reference evidence="2" key="1">
    <citation type="journal article" date="2023" name="Science">
        <title>Genome structures resolve the early diversification of teleost fishes.</title>
        <authorList>
            <person name="Parey E."/>
            <person name="Louis A."/>
            <person name="Montfort J."/>
            <person name="Bouchez O."/>
            <person name="Roques C."/>
            <person name="Iampietro C."/>
            <person name="Lluch J."/>
            <person name="Castinel A."/>
            <person name="Donnadieu C."/>
            <person name="Desvignes T."/>
            <person name="Floi Bucao C."/>
            <person name="Jouanno E."/>
            <person name="Wen M."/>
            <person name="Mejri S."/>
            <person name="Dirks R."/>
            <person name="Jansen H."/>
            <person name="Henkel C."/>
            <person name="Chen W.J."/>
            <person name="Zahm M."/>
            <person name="Cabau C."/>
            <person name="Klopp C."/>
            <person name="Thompson A.W."/>
            <person name="Robinson-Rechavi M."/>
            <person name="Braasch I."/>
            <person name="Lecointre G."/>
            <person name="Bobe J."/>
            <person name="Postlethwait J.H."/>
            <person name="Berthelot C."/>
            <person name="Roest Crollius H."/>
            <person name="Guiguen Y."/>
        </authorList>
    </citation>
    <scope>NUCLEOTIDE SEQUENCE</scope>
    <source>
        <strain evidence="2">WJC10195</strain>
    </source>
</reference>
<feature type="compositionally biased region" description="Low complexity" evidence="1">
    <location>
        <begin position="101"/>
        <end position="123"/>
    </location>
</feature>
<evidence type="ECO:0000313" key="2">
    <source>
        <dbReference type="EMBL" id="KAJ8344812.1"/>
    </source>
</evidence>
<evidence type="ECO:0000313" key="3">
    <source>
        <dbReference type="Proteomes" id="UP001152622"/>
    </source>
</evidence>
<accession>A0A9Q1ETI9</accession>
<protein>
    <submittedName>
        <fullName evidence="2">Uncharacterized protein</fullName>
    </submittedName>
</protein>
<dbReference type="EMBL" id="JAINUF010000012">
    <property type="protein sequence ID" value="KAJ8344812.1"/>
    <property type="molecule type" value="Genomic_DNA"/>
</dbReference>
<proteinExistence type="predicted"/>
<feature type="region of interest" description="Disordered" evidence="1">
    <location>
        <begin position="152"/>
        <end position="178"/>
    </location>
</feature>
<sequence>MRSRTSTFGESVDGQAESLRAPTAPGRGFANAVPEPPRGAAGRTGRLTRFAASLLLFTRRESSSTPVGRQIGDENRAAPREAVLGPETSGDQLKLLSDAIPQPTSAPSSATSYRRPSPHAPLLPDRDRRARIARSAWNLPPALIGPQIHRISEGGRKRQDGGGATGAAGRRGASAGRSPEYQVALIHRLVKTAKRAANAVAICSCADRFAKGGLGGGDATTLDS</sequence>
<evidence type="ECO:0000256" key="1">
    <source>
        <dbReference type="SAM" id="MobiDB-lite"/>
    </source>
</evidence>
<dbReference type="AlphaFoldDB" id="A0A9Q1ETI9"/>
<feature type="compositionally biased region" description="Low complexity" evidence="1">
    <location>
        <begin position="167"/>
        <end position="178"/>
    </location>
</feature>
<gene>
    <name evidence="2" type="ORF">SKAU_G00290050</name>
</gene>
<feature type="region of interest" description="Disordered" evidence="1">
    <location>
        <begin position="99"/>
        <end position="127"/>
    </location>
</feature>
<keyword evidence="3" id="KW-1185">Reference proteome</keyword>